<dbReference type="SMART" id="SM00857">
    <property type="entry name" value="Resolvase"/>
    <property type="match status" value="1"/>
</dbReference>
<reference key="1">
    <citation type="submission" date="2010-11" db="EMBL/GenBank/DDBJ databases">
        <title>The complete sequence of chromosome of Isophaera pallida ATCC 43644.</title>
        <authorList>
            <consortium name="US DOE Joint Genome Institute (JGI-PGF)"/>
            <person name="Lucas S."/>
            <person name="Copeland A."/>
            <person name="Lapidus A."/>
            <person name="Bruce D."/>
            <person name="Goodwin L."/>
            <person name="Pitluck S."/>
            <person name="Kyrpides N."/>
            <person name="Mavromatis K."/>
            <person name="Pagani I."/>
            <person name="Ivanova N."/>
            <person name="Saunders E."/>
            <person name="Brettin T."/>
            <person name="Detter J.C."/>
            <person name="Han C."/>
            <person name="Tapia R."/>
            <person name="Land M."/>
            <person name="Hauser L."/>
            <person name="Markowitz V."/>
            <person name="Cheng J.-F."/>
            <person name="Hugenholtz P."/>
            <person name="Woyke T."/>
            <person name="Wu D."/>
            <person name="Eisen J.A."/>
        </authorList>
    </citation>
    <scope>NUCLEOTIDE SEQUENCE</scope>
    <source>
        <strain>ATCC 43644</strain>
    </source>
</reference>
<dbReference type="Proteomes" id="UP000008631">
    <property type="component" value="Chromosome"/>
</dbReference>
<dbReference type="PANTHER" id="PTHR30461">
    <property type="entry name" value="DNA-INVERTASE FROM LAMBDOID PROPHAGE"/>
    <property type="match status" value="1"/>
</dbReference>
<dbReference type="eggNOG" id="COG1961">
    <property type="taxonomic scope" value="Bacteria"/>
</dbReference>
<dbReference type="InterPro" id="IPR006119">
    <property type="entry name" value="Resolv_N"/>
</dbReference>
<dbReference type="AlphaFoldDB" id="E8QWT8"/>
<dbReference type="Gene3D" id="3.40.50.1390">
    <property type="entry name" value="Resolvase, N-terminal catalytic domain"/>
    <property type="match status" value="1"/>
</dbReference>
<dbReference type="EMBL" id="CP002353">
    <property type="protein sequence ID" value="ADV62988.1"/>
    <property type="molecule type" value="Genomic_DNA"/>
</dbReference>
<sequence>MNQTAATPIVSSHKIQGRHFERLAVVYVRQSSLHQVQHNQESTQLQYGLANTAERLGWPRERILVIDDDLGISGASAEGRSGFQRLLSEVALDHVGLILGVEMSRLARSCKDWYQLLELCALFGTLIGDLDGLYDPSSYNDRLLLGLKGTMSEAELHILQQRMHQGVMQKARRGELVNLVPVGYIRRPSGEVTLDPDEQVQAIVRTIFEQFARQGSVGAVLRYLIANRMQLPVRMHSGPDKGSLQWRRPNKTALRIMLRHPMYAGAYSYGRSCLDKQRGPKKRRRGWLPPDQWQVLLRDRYPAYITWEQYERNVAQIQENQAYVQRRGPIRPGRALLTGLVVCGRCGARMMTHQSGKSALPRYACSSARANFGEAECQSLAARPVDDEVVRLALRALEPSALEVSLQVAADWKKERDEIEAQWHYRLQRADYEADRARRQYDAVEPENRLVCRTLEAAWEQKLRAARELHEEYERFVQGQPKLLTAEEQEAIRRLAADLPALWHAPTTTDADRKAILRQILDKVVLQVEGKTEWVEAWLHWAGGHQTYTRFRRPVASLTQLSDWPQLRQRIVTLKNKGLTAKQIAQQLNREGRTSPHHKGFTAATIRAALSRCGLTEVRRGASNDQLTLKEDEWFVPDLARAVGVRPQVVYAWIRQGKLTARQVDGPQGRWIVHADAATLESLRAAATEAGAQGSNRA</sequence>
<dbReference type="GO" id="GO:0003677">
    <property type="term" value="F:DNA binding"/>
    <property type="evidence" value="ECO:0007669"/>
    <property type="project" value="InterPro"/>
</dbReference>
<dbReference type="InterPro" id="IPR038109">
    <property type="entry name" value="DNA_bind_recomb_sf"/>
</dbReference>
<gene>
    <name evidence="3" type="ordered locus">Isop_2413</name>
</gene>
<name>E8QWT8_ISOPI</name>
<dbReference type="PROSITE" id="PS51736">
    <property type="entry name" value="RECOMBINASES_3"/>
    <property type="match status" value="1"/>
</dbReference>
<feature type="domain" description="Recombinase" evidence="2">
    <location>
        <begin position="181"/>
        <end position="323"/>
    </location>
</feature>
<dbReference type="Pfam" id="PF07508">
    <property type="entry name" value="Recombinase"/>
    <property type="match status" value="1"/>
</dbReference>
<reference evidence="3 4" key="2">
    <citation type="journal article" date="2011" name="Stand. Genomic Sci.">
        <title>Complete genome sequence of Isosphaera pallida type strain (IS1B).</title>
        <authorList>
            <consortium name="US DOE Joint Genome Institute (JGI-PGF)"/>
            <person name="Goker M."/>
            <person name="Cleland D."/>
            <person name="Saunders E."/>
            <person name="Lapidus A."/>
            <person name="Nolan M."/>
            <person name="Lucas S."/>
            <person name="Hammon N."/>
            <person name="Deshpande S."/>
            <person name="Cheng J.F."/>
            <person name="Tapia R."/>
            <person name="Han C."/>
            <person name="Goodwin L."/>
            <person name="Pitluck S."/>
            <person name="Liolios K."/>
            <person name="Pagani I."/>
            <person name="Ivanova N."/>
            <person name="Mavromatis K."/>
            <person name="Pati A."/>
            <person name="Chen A."/>
            <person name="Palaniappan K."/>
            <person name="Land M."/>
            <person name="Hauser L."/>
            <person name="Chang Y.J."/>
            <person name="Jeffries C.D."/>
            <person name="Detter J.C."/>
            <person name="Beck B."/>
            <person name="Woyke T."/>
            <person name="Bristow J."/>
            <person name="Eisen J.A."/>
            <person name="Markowitz V."/>
            <person name="Hugenholtz P."/>
            <person name="Kyrpides N.C."/>
            <person name="Klenk H.P."/>
        </authorList>
    </citation>
    <scope>NUCLEOTIDE SEQUENCE [LARGE SCALE GENOMIC DNA]</scope>
    <source>
        <strain evidence="4">ATCC 43644 / DSM 9630 / IS1B</strain>
    </source>
</reference>
<dbReference type="OrthoDB" id="244546at2"/>
<dbReference type="Pfam" id="PF00239">
    <property type="entry name" value="Resolvase"/>
    <property type="match status" value="1"/>
</dbReference>
<dbReference type="InterPro" id="IPR025827">
    <property type="entry name" value="Zn_ribbon_recom_dom"/>
</dbReference>
<dbReference type="GO" id="GO:0000150">
    <property type="term" value="F:DNA strand exchange activity"/>
    <property type="evidence" value="ECO:0007669"/>
    <property type="project" value="InterPro"/>
</dbReference>
<feature type="domain" description="Resolvase/invertase-type recombinase catalytic" evidence="1">
    <location>
        <begin position="23"/>
        <end position="174"/>
    </location>
</feature>
<keyword evidence="4" id="KW-1185">Reference proteome</keyword>
<evidence type="ECO:0000259" key="2">
    <source>
        <dbReference type="PROSITE" id="PS51737"/>
    </source>
</evidence>
<dbReference type="InterPro" id="IPR050639">
    <property type="entry name" value="SSR_resolvase"/>
</dbReference>
<organism evidence="3 4">
    <name type="scientific">Isosphaera pallida (strain ATCC 43644 / DSM 9630 / IS1B)</name>
    <dbReference type="NCBI Taxonomy" id="575540"/>
    <lineage>
        <taxon>Bacteria</taxon>
        <taxon>Pseudomonadati</taxon>
        <taxon>Planctomycetota</taxon>
        <taxon>Planctomycetia</taxon>
        <taxon>Isosphaerales</taxon>
        <taxon>Isosphaeraceae</taxon>
        <taxon>Isosphaera</taxon>
    </lineage>
</organism>
<dbReference type="InParanoid" id="E8QWT8"/>
<dbReference type="Gene3D" id="3.90.1750.20">
    <property type="entry name" value="Putative Large Serine Recombinase, Chain B, Domain 2"/>
    <property type="match status" value="1"/>
</dbReference>
<dbReference type="Pfam" id="PF13408">
    <property type="entry name" value="Zn_ribbon_recom"/>
    <property type="match status" value="1"/>
</dbReference>
<protein>
    <submittedName>
        <fullName evidence="3">Resolvase domain protein</fullName>
    </submittedName>
</protein>
<dbReference type="KEGG" id="ipa:Isop_2413"/>
<dbReference type="SUPFAM" id="SSF53041">
    <property type="entry name" value="Resolvase-like"/>
    <property type="match status" value="1"/>
</dbReference>
<dbReference type="RefSeq" id="WP_013565276.1">
    <property type="nucleotide sequence ID" value="NC_014962.1"/>
</dbReference>
<dbReference type="CDD" id="cd00338">
    <property type="entry name" value="Ser_Recombinase"/>
    <property type="match status" value="1"/>
</dbReference>
<accession>E8QWT8</accession>
<dbReference type="HOGENOM" id="CLU_025318_2_0_0"/>
<proteinExistence type="predicted"/>
<evidence type="ECO:0000313" key="3">
    <source>
        <dbReference type="EMBL" id="ADV62988.1"/>
    </source>
</evidence>
<dbReference type="PROSITE" id="PS51737">
    <property type="entry name" value="RECOMBINASE_DNA_BIND"/>
    <property type="match status" value="1"/>
</dbReference>
<evidence type="ECO:0000313" key="4">
    <source>
        <dbReference type="Proteomes" id="UP000008631"/>
    </source>
</evidence>
<dbReference type="InterPro" id="IPR036162">
    <property type="entry name" value="Resolvase-like_N_sf"/>
</dbReference>
<dbReference type="PANTHER" id="PTHR30461:SF23">
    <property type="entry name" value="DNA RECOMBINASE-RELATED"/>
    <property type="match status" value="1"/>
</dbReference>
<evidence type="ECO:0000259" key="1">
    <source>
        <dbReference type="PROSITE" id="PS51736"/>
    </source>
</evidence>
<dbReference type="InterPro" id="IPR011109">
    <property type="entry name" value="DNA_bind_recombinase_dom"/>
</dbReference>